<feature type="region of interest" description="Disordered" evidence="10">
    <location>
        <begin position="41"/>
        <end position="61"/>
    </location>
</feature>
<evidence type="ECO:0000256" key="2">
    <source>
        <dbReference type="ARBA" id="ARBA00022448"/>
    </source>
</evidence>
<dbReference type="GO" id="GO:0008320">
    <property type="term" value="F:protein transmembrane transporter activity"/>
    <property type="evidence" value="ECO:0007669"/>
    <property type="project" value="UniProtKB-UniRule"/>
</dbReference>
<sequence>MIGPWEIGLIVLVVIVLFGAKKLPQLGQGLGAGIRNFKDAVSGQEEEKKIDPGKPEAKPEE</sequence>
<proteinExistence type="inferred from homology"/>
<dbReference type="InterPro" id="IPR003369">
    <property type="entry name" value="TatA/B/E"/>
</dbReference>
<protein>
    <recommendedName>
        <fullName evidence="9">Sec-independent protein translocase protein TatA</fullName>
    </recommendedName>
</protein>
<dbReference type="GO" id="GO:0043953">
    <property type="term" value="P:protein transport by the Tat complex"/>
    <property type="evidence" value="ECO:0007669"/>
    <property type="project" value="UniProtKB-UniRule"/>
</dbReference>
<name>A0A8J7U566_9BACT</name>
<evidence type="ECO:0000256" key="8">
    <source>
        <dbReference type="ARBA" id="ARBA00023136"/>
    </source>
</evidence>
<comment type="caution">
    <text evidence="11">The sequence shown here is derived from an EMBL/GenBank/DDBJ whole genome shotgun (WGS) entry which is preliminary data.</text>
</comment>
<comment type="subcellular location">
    <subcellularLocation>
        <location evidence="1 9">Cell membrane</location>
        <topology evidence="1 9">Single-pass membrane protein</topology>
    </subcellularLocation>
</comment>
<keyword evidence="6 9" id="KW-1133">Transmembrane helix</keyword>
<keyword evidence="4 9" id="KW-0812">Transmembrane</keyword>
<dbReference type="Pfam" id="PF02416">
    <property type="entry name" value="TatA_B_E"/>
    <property type="match status" value="1"/>
</dbReference>
<dbReference type="EMBL" id="JAFREP010000017">
    <property type="protein sequence ID" value="MBO1320519.1"/>
    <property type="molecule type" value="Genomic_DNA"/>
</dbReference>
<keyword evidence="5 9" id="KW-0653">Protein transport</keyword>
<dbReference type="InterPro" id="IPR006312">
    <property type="entry name" value="TatA/E"/>
</dbReference>
<evidence type="ECO:0000313" key="11">
    <source>
        <dbReference type="EMBL" id="MBO1320519.1"/>
    </source>
</evidence>
<evidence type="ECO:0000256" key="9">
    <source>
        <dbReference type="HAMAP-Rule" id="MF_00236"/>
    </source>
</evidence>
<dbReference type="Proteomes" id="UP000664417">
    <property type="component" value="Unassembled WGS sequence"/>
</dbReference>
<dbReference type="AlphaFoldDB" id="A0A8J7U566"/>
<keyword evidence="3 9" id="KW-1003">Cell membrane</keyword>
<dbReference type="PANTHER" id="PTHR42982">
    <property type="entry name" value="SEC-INDEPENDENT PROTEIN TRANSLOCASE PROTEIN TATA"/>
    <property type="match status" value="1"/>
</dbReference>
<dbReference type="PANTHER" id="PTHR42982:SF1">
    <property type="entry name" value="SEC-INDEPENDENT PROTEIN TRANSLOCASE PROTEIN TATA"/>
    <property type="match status" value="1"/>
</dbReference>
<gene>
    <name evidence="9" type="primary">tatA</name>
    <name evidence="11" type="ORF">J3U88_18730</name>
</gene>
<organism evidence="11 12">
    <name type="scientific">Acanthopleuribacter pedis</name>
    <dbReference type="NCBI Taxonomy" id="442870"/>
    <lineage>
        <taxon>Bacteria</taxon>
        <taxon>Pseudomonadati</taxon>
        <taxon>Acidobacteriota</taxon>
        <taxon>Holophagae</taxon>
        <taxon>Acanthopleuribacterales</taxon>
        <taxon>Acanthopleuribacteraceae</taxon>
        <taxon>Acanthopleuribacter</taxon>
    </lineage>
</organism>
<evidence type="ECO:0000256" key="10">
    <source>
        <dbReference type="SAM" id="MobiDB-lite"/>
    </source>
</evidence>
<comment type="subunit">
    <text evidence="9">Forms a complex with TatC.</text>
</comment>
<keyword evidence="8 9" id="KW-0472">Membrane</keyword>
<accession>A0A8J7U566</accession>
<keyword evidence="12" id="KW-1185">Reference proteome</keyword>
<evidence type="ECO:0000256" key="3">
    <source>
        <dbReference type="ARBA" id="ARBA00022475"/>
    </source>
</evidence>
<dbReference type="Gene3D" id="1.20.5.3310">
    <property type="match status" value="1"/>
</dbReference>
<comment type="similarity">
    <text evidence="9">Belongs to the TatA/E family.</text>
</comment>
<evidence type="ECO:0000256" key="4">
    <source>
        <dbReference type="ARBA" id="ARBA00022692"/>
    </source>
</evidence>
<evidence type="ECO:0000256" key="1">
    <source>
        <dbReference type="ARBA" id="ARBA00004162"/>
    </source>
</evidence>
<dbReference type="GO" id="GO:0033281">
    <property type="term" value="C:TAT protein transport complex"/>
    <property type="evidence" value="ECO:0007669"/>
    <property type="project" value="UniProtKB-UniRule"/>
</dbReference>
<reference evidence="11" key="1">
    <citation type="submission" date="2021-03" db="EMBL/GenBank/DDBJ databases">
        <authorList>
            <person name="Wang G."/>
        </authorList>
    </citation>
    <scope>NUCLEOTIDE SEQUENCE</scope>
    <source>
        <strain evidence="11">KCTC 12899</strain>
    </source>
</reference>
<dbReference type="HAMAP" id="MF_00236">
    <property type="entry name" value="TatA_E"/>
    <property type="match status" value="1"/>
</dbReference>
<comment type="function">
    <text evidence="9">Part of the twin-arginine translocation (Tat) system that transports large folded proteins containing a characteristic twin-arginine motif in their signal peptide across membranes. TatA could form the protein-conducting channel of the Tat system.</text>
</comment>
<evidence type="ECO:0000313" key="12">
    <source>
        <dbReference type="Proteomes" id="UP000664417"/>
    </source>
</evidence>
<evidence type="ECO:0000256" key="7">
    <source>
        <dbReference type="ARBA" id="ARBA00023010"/>
    </source>
</evidence>
<evidence type="ECO:0000256" key="5">
    <source>
        <dbReference type="ARBA" id="ARBA00022927"/>
    </source>
</evidence>
<evidence type="ECO:0000256" key="6">
    <source>
        <dbReference type="ARBA" id="ARBA00022989"/>
    </source>
</evidence>
<feature type="compositionally biased region" description="Basic and acidic residues" evidence="10">
    <location>
        <begin position="45"/>
        <end position="61"/>
    </location>
</feature>
<keyword evidence="7 9" id="KW-0811">Translocation</keyword>
<keyword evidence="2 9" id="KW-0813">Transport</keyword>
<dbReference type="NCBIfam" id="TIGR01411">
    <property type="entry name" value="tatAE"/>
    <property type="match status" value="1"/>
</dbReference>